<protein>
    <recommendedName>
        <fullName evidence="2">SusE outer membrane protein domain-containing protein</fullName>
    </recommendedName>
</protein>
<comment type="caution">
    <text evidence="3">The sequence shown here is derived from an EMBL/GenBank/DDBJ whole genome shotgun (WGS) entry which is preliminary data.</text>
</comment>
<dbReference type="Proteomes" id="UP001500742">
    <property type="component" value="Unassembled WGS sequence"/>
</dbReference>
<evidence type="ECO:0000256" key="1">
    <source>
        <dbReference type="SAM" id="SignalP"/>
    </source>
</evidence>
<gene>
    <name evidence="3" type="ORF">GCM10022210_37890</name>
</gene>
<sequence length="365" mass="38697">MKKIFTKFSVLCGMSLLILASCKKDDSNKVVISGTGAKGTLSANTTTVALSKDHMTDNAVTFNLTAPKFGFSAATSNVIQISTSATFVDSLTKETSLGIKDVSKTFTVLDFNNVLLSLKLTGGVATTVHARLKTQFTGSITTPTYSNDITLNATPFNLTSFLYTVGAYQGWDIKHQDSLLSATSNGIYVGILNFTDSYSQFLVVPGRGSYDNKYATTDAQNTTSSNVVVGGANNFYAPATAGFYTVTLNINTNKITFDATKNYYSIIGDGANGWNAGNDVDMKAANDGTGSWSVTLALKSSGTIKIRKGHDWAISYGIPKTGADGKTLASSDDDNIPVPATGTYKITFLPTADDKTAAYTLVKQP</sequence>
<feature type="signal peptide" evidence="1">
    <location>
        <begin position="1"/>
        <end position="20"/>
    </location>
</feature>
<dbReference type="RefSeq" id="WP_259090314.1">
    <property type="nucleotide sequence ID" value="NZ_BAAAZC010000027.1"/>
</dbReference>
<proteinExistence type="predicted"/>
<organism evidence="3 4">
    <name type="scientific">Mucilaginibacter dorajii</name>
    <dbReference type="NCBI Taxonomy" id="692994"/>
    <lineage>
        <taxon>Bacteria</taxon>
        <taxon>Pseudomonadati</taxon>
        <taxon>Bacteroidota</taxon>
        <taxon>Sphingobacteriia</taxon>
        <taxon>Sphingobacteriales</taxon>
        <taxon>Sphingobacteriaceae</taxon>
        <taxon>Mucilaginibacter</taxon>
    </lineage>
</organism>
<keyword evidence="1" id="KW-0732">Signal</keyword>
<dbReference type="EMBL" id="BAAAZC010000027">
    <property type="protein sequence ID" value="GAA3982779.1"/>
    <property type="molecule type" value="Genomic_DNA"/>
</dbReference>
<dbReference type="PROSITE" id="PS51257">
    <property type="entry name" value="PROKAR_LIPOPROTEIN"/>
    <property type="match status" value="1"/>
</dbReference>
<dbReference type="Pfam" id="PF14292">
    <property type="entry name" value="SusE"/>
    <property type="match status" value="1"/>
</dbReference>
<feature type="domain" description="SusE outer membrane protein" evidence="2">
    <location>
        <begin position="25"/>
        <end position="133"/>
    </location>
</feature>
<keyword evidence="4" id="KW-1185">Reference proteome</keyword>
<name>A0ABP7QKM3_9SPHI</name>
<reference evidence="4" key="1">
    <citation type="journal article" date="2019" name="Int. J. Syst. Evol. Microbiol.">
        <title>The Global Catalogue of Microorganisms (GCM) 10K type strain sequencing project: providing services to taxonomists for standard genome sequencing and annotation.</title>
        <authorList>
            <consortium name="The Broad Institute Genomics Platform"/>
            <consortium name="The Broad Institute Genome Sequencing Center for Infectious Disease"/>
            <person name="Wu L."/>
            <person name="Ma J."/>
        </authorList>
    </citation>
    <scope>NUCLEOTIDE SEQUENCE [LARGE SCALE GENOMIC DNA]</scope>
    <source>
        <strain evidence="4">JCM 16601</strain>
    </source>
</reference>
<dbReference type="InterPro" id="IPR025970">
    <property type="entry name" value="SusE"/>
</dbReference>
<evidence type="ECO:0000259" key="2">
    <source>
        <dbReference type="Pfam" id="PF14292"/>
    </source>
</evidence>
<feature type="chain" id="PRO_5046651914" description="SusE outer membrane protein domain-containing protein" evidence="1">
    <location>
        <begin position="21"/>
        <end position="365"/>
    </location>
</feature>
<evidence type="ECO:0000313" key="4">
    <source>
        <dbReference type="Proteomes" id="UP001500742"/>
    </source>
</evidence>
<evidence type="ECO:0000313" key="3">
    <source>
        <dbReference type="EMBL" id="GAA3982779.1"/>
    </source>
</evidence>
<accession>A0ABP7QKM3</accession>
<dbReference type="Gene3D" id="2.60.40.3620">
    <property type="match status" value="2"/>
</dbReference>